<evidence type="ECO:0000313" key="2">
    <source>
        <dbReference type="EMBL" id="EWC43712.1"/>
    </source>
</evidence>
<proteinExistence type="predicted"/>
<feature type="region of interest" description="Disordered" evidence="1">
    <location>
        <begin position="1"/>
        <end position="30"/>
    </location>
</feature>
<gene>
    <name evidence="2" type="ORF">DRE_07464</name>
</gene>
<dbReference type="OrthoDB" id="5422587at2759"/>
<dbReference type="EMBL" id="KI966456">
    <property type="protein sequence ID" value="EWC43712.1"/>
    <property type="molecule type" value="Genomic_DNA"/>
</dbReference>
<name>W7HUH1_9PEZI</name>
<dbReference type="Proteomes" id="UP000024837">
    <property type="component" value="Unassembled WGS sequence"/>
</dbReference>
<keyword evidence="3" id="KW-1185">Reference proteome</keyword>
<dbReference type="HOGENOM" id="CLU_505286_0_0_1"/>
<accession>W7HUH1</accession>
<evidence type="ECO:0000256" key="1">
    <source>
        <dbReference type="SAM" id="MobiDB-lite"/>
    </source>
</evidence>
<reference evidence="2 3" key="1">
    <citation type="submission" date="2013-05" db="EMBL/GenBank/DDBJ databases">
        <title>Drechslerella stenobrocha genome reveals carnivorous origination and mechanical trapping mechanism of predatory fungi.</title>
        <authorList>
            <person name="Liu X."/>
            <person name="Zhang W."/>
            <person name="Liu K."/>
        </authorList>
    </citation>
    <scope>NUCLEOTIDE SEQUENCE [LARGE SCALE GENOMIC DNA]</scope>
    <source>
        <strain evidence="2 3">248</strain>
    </source>
</reference>
<organism evidence="2 3">
    <name type="scientific">Drechslerella stenobrocha 248</name>
    <dbReference type="NCBI Taxonomy" id="1043628"/>
    <lineage>
        <taxon>Eukaryota</taxon>
        <taxon>Fungi</taxon>
        <taxon>Dikarya</taxon>
        <taxon>Ascomycota</taxon>
        <taxon>Pezizomycotina</taxon>
        <taxon>Orbiliomycetes</taxon>
        <taxon>Orbiliales</taxon>
        <taxon>Orbiliaceae</taxon>
        <taxon>Drechslerella</taxon>
    </lineage>
</organism>
<dbReference type="AlphaFoldDB" id="W7HUH1"/>
<protein>
    <submittedName>
        <fullName evidence="2">Uncharacterized protein</fullName>
    </submittedName>
</protein>
<sequence>MSSHQTLKLLNTIKTSTSSASHRRRRSSAALSPMMFQSTVPPSYFPHCQQPHHPLYPNGTAAVPNNGAAGAAAGAAGGVNGQHYQQFLPTFVTPATPASSDHQTSYHGPTTAVISPPPLPYYFHTPPISSVGGAGGAAVVGVGKTQQQLFYSSNGHNSNLTRTNSNPLGSDALVHKSHAATATAATTATTPSSSGFQFAFEALPPSHDQITGINNQTTSWVNINTAASPSFSKPATPASFRPTQHSAEHLLPHSHHQPQQRQQNPPSFSFLALNPEPTPNCAAQAAAAQHHLKHFSQACLPGGFFSLTPDDPSPPPCTSAQPITTQPTTSYFPVMPVNPVVQQVAPRTAFATGYLRPAYQRLTKHAISAVDSRDSREFRWGRVLRYVHDVSAPHGAVIKPPSEAWIRQQRQRVLSSPRDDERHSLWDGGSLGTNGVDDFVWDDDLQNGKRFTIPPKSQQGDAPSDDDIMFMVEPSKKEYDLAFGYEVDDSSFHPPAKRTKSNESQKAARRGLHEYLAALKSFELSHVQDMKREAPLAMA</sequence>
<evidence type="ECO:0000313" key="3">
    <source>
        <dbReference type="Proteomes" id="UP000024837"/>
    </source>
</evidence>
<feature type="region of interest" description="Disordered" evidence="1">
    <location>
        <begin position="252"/>
        <end position="275"/>
    </location>
</feature>
<feature type="compositionally biased region" description="Polar residues" evidence="1">
    <location>
        <begin position="1"/>
        <end position="15"/>
    </location>
</feature>